<dbReference type="KEGG" id="saf:SULAZ_1181"/>
<evidence type="ECO:0000256" key="1">
    <source>
        <dbReference type="SAM" id="SignalP"/>
    </source>
</evidence>
<protein>
    <recommendedName>
        <fullName evidence="4">DUF5666 domain-containing protein</fullName>
    </recommendedName>
</protein>
<evidence type="ECO:0008006" key="4">
    <source>
        <dbReference type="Google" id="ProtNLM"/>
    </source>
</evidence>
<dbReference type="PANTHER" id="PTHR38075:SF1">
    <property type="entry name" value="DUF4139 DOMAIN-CONTAINING PROTEIN"/>
    <property type="match status" value="1"/>
</dbReference>
<keyword evidence="1" id="KW-0732">Signal</keyword>
<reference evidence="2 3" key="1">
    <citation type="journal article" date="2009" name="J. Bacteriol.">
        <title>Complete and draft genome sequences of six members of the Aquificales.</title>
        <authorList>
            <person name="Reysenbach A.L."/>
            <person name="Hamamura N."/>
            <person name="Podar M."/>
            <person name="Griffiths E."/>
            <person name="Ferreira S."/>
            <person name="Hochstein R."/>
            <person name="Heidelberg J."/>
            <person name="Johnson J."/>
            <person name="Mead D."/>
            <person name="Pohorille A."/>
            <person name="Sarmiento M."/>
            <person name="Schweighofer K."/>
            <person name="Seshadri R."/>
            <person name="Voytek M.A."/>
        </authorList>
    </citation>
    <scope>NUCLEOTIDE SEQUENCE [LARGE SCALE GENOMIC DNA]</scope>
    <source>
        <strain evidence="3">Az-Fu1 / DSM 15241 / OCM 825</strain>
    </source>
</reference>
<dbReference type="EMBL" id="CP001229">
    <property type="protein sequence ID" value="ACN99224.1"/>
    <property type="molecule type" value="Genomic_DNA"/>
</dbReference>
<sequence>MKKILTFILFFVSLSKVFADSLIVNNKDLSTYIQYSQFLLAQGETVIGPIQLLPVGKVDSVLIKPTDKDVKVVGYVVEPTKENWVENLVGKTISIEGEGRLVRGTVISVKDGYITIDTKNGVVITTLPVFPNRLSSALKWQDLMAPKITIKLYSEKPSSSGINILYPVSGFEWNVIYNAEIQEDKVVLKGFYEIKNNTAVRLTDVSLYIKSGERTIKLYDKTVIEPYTSKLVLIDKFVLNKAKEVKVESKKFLPDGKVSVYKNSTFIGYGNLTNGVLRLP</sequence>
<gene>
    <name evidence="2" type="ordered locus">SULAZ_1181</name>
</gene>
<accession>C1DVL5</accession>
<name>C1DVL5_SULAA</name>
<evidence type="ECO:0000313" key="2">
    <source>
        <dbReference type="EMBL" id="ACN99224.1"/>
    </source>
</evidence>
<organism evidence="2 3">
    <name type="scientific">Sulfurihydrogenibium azorense (strain DSM 15241 / OCM 825 / Az-Fu1)</name>
    <dbReference type="NCBI Taxonomy" id="204536"/>
    <lineage>
        <taxon>Bacteria</taxon>
        <taxon>Pseudomonadati</taxon>
        <taxon>Aquificota</taxon>
        <taxon>Aquificia</taxon>
        <taxon>Aquificales</taxon>
        <taxon>Hydrogenothermaceae</taxon>
        <taxon>Sulfurihydrogenibium</taxon>
    </lineage>
</organism>
<dbReference type="HOGENOM" id="CLU_997222_0_0_0"/>
<proteinExistence type="predicted"/>
<dbReference type="OrthoDB" id="11130at2"/>
<dbReference type="Proteomes" id="UP000001369">
    <property type="component" value="Chromosome"/>
</dbReference>
<dbReference type="PANTHER" id="PTHR38075">
    <property type="entry name" value="DUF4139 DOMAIN-CONTAINING PROTEIN"/>
    <property type="match status" value="1"/>
</dbReference>
<dbReference type="STRING" id="204536.SULAZ_1181"/>
<feature type="chain" id="PRO_5002908667" description="DUF5666 domain-containing protein" evidence="1">
    <location>
        <begin position="20"/>
        <end position="280"/>
    </location>
</feature>
<feature type="signal peptide" evidence="1">
    <location>
        <begin position="1"/>
        <end position="19"/>
    </location>
</feature>
<evidence type="ECO:0000313" key="3">
    <source>
        <dbReference type="Proteomes" id="UP000001369"/>
    </source>
</evidence>
<keyword evidence="3" id="KW-1185">Reference proteome</keyword>
<dbReference type="AlphaFoldDB" id="C1DVL5"/>
<dbReference type="eggNOG" id="COG5316">
    <property type="taxonomic scope" value="Bacteria"/>
</dbReference>
<dbReference type="RefSeq" id="WP_012674542.1">
    <property type="nucleotide sequence ID" value="NC_012438.1"/>
</dbReference>